<protein>
    <submittedName>
        <fullName evidence="1">Uncharacterized protein</fullName>
    </submittedName>
</protein>
<sequence length="361" mass="41166">MLTLLNYFFPLYLCDDWREGGEHAVYYWGEDYLLRVERHGNILKFRSDILRLTLASHAVYSSHKRRSVHRQKLKRWDDDADDDTQLQFQPVCPVSSCRCCPPRKSGDKVHTYIAACNEMEITSYISSRQQDSLVAVSQNPPSQPRPGVARPGFHAERRALCPLSSSRLSATSHPSDWVLFQSSRRPGIYSTAADLIRYRLQTATLGTIILGTAVVVAAVLPSRWEGTQYIPLYFKLLPRSLDKTTEQETCNLFEAREKKKHQIRWSQKMVRFSRNLSSGSQKLGSTRSQGALVSCRLASSSYPIRPPWIDSTEHTPLWSPCRTSVDHGLLRQSPSRAFILVVIDTWLVPPYFLPLQSIGRV</sequence>
<reference evidence="1" key="2">
    <citation type="submission" date="2025-08" db="UniProtKB">
        <authorList>
            <consortium name="RefSeq"/>
        </authorList>
    </citation>
    <scope>IDENTIFICATION</scope>
</reference>
<accession>A0AAJ8E2A0</accession>
<reference evidence="1" key="1">
    <citation type="submission" date="2025-02" db="EMBL/GenBank/DDBJ databases">
        <authorList>
            <consortium name="NCBI Genome Project"/>
        </authorList>
    </citation>
    <scope>NUCLEOTIDE SEQUENCE</scope>
</reference>
<dbReference type="RefSeq" id="XP_059604775.1">
    <property type="nucleotide sequence ID" value="XM_059745074.1"/>
</dbReference>
<organism evidence="1">
    <name type="scientific">Aspergillus niger</name>
    <dbReference type="NCBI Taxonomy" id="5061"/>
    <lineage>
        <taxon>Eukaryota</taxon>
        <taxon>Fungi</taxon>
        <taxon>Dikarya</taxon>
        <taxon>Ascomycota</taxon>
        <taxon>Pezizomycotina</taxon>
        <taxon>Eurotiomycetes</taxon>
        <taxon>Eurotiomycetidae</taxon>
        <taxon>Eurotiales</taxon>
        <taxon>Aspergillaceae</taxon>
        <taxon>Aspergillus</taxon>
        <taxon>Aspergillus subgen. Circumdati</taxon>
    </lineage>
</organism>
<gene>
    <name evidence="1" type="ORF">An16g03970</name>
</gene>
<dbReference type="VEuPathDB" id="FungiDB:An16g03970"/>
<dbReference type="GeneID" id="84593388"/>
<name>A0AAJ8E2A0_ASPNG</name>
<proteinExistence type="predicted"/>
<evidence type="ECO:0000313" key="1">
    <source>
        <dbReference type="RefSeq" id="XP_059604775.1"/>
    </source>
</evidence>
<dbReference type="KEGG" id="ang:An16g03970"/>
<dbReference type="AlphaFoldDB" id="A0AAJ8E2A0"/>